<proteinExistence type="inferred from homology"/>
<dbReference type="PRINTS" id="PR00411">
    <property type="entry name" value="PNDRDTASEI"/>
</dbReference>
<name>A0A2V3VQC5_9BACI</name>
<dbReference type="GO" id="GO:0050660">
    <property type="term" value="F:flavin adenine dinucleotide binding"/>
    <property type="evidence" value="ECO:0007669"/>
    <property type="project" value="TreeGrafter"/>
</dbReference>
<feature type="binding site" evidence="6">
    <location>
        <position position="52"/>
    </location>
    <ligand>
        <name>FAD</name>
        <dbReference type="ChEBI" id="CHEBI:57692"/>
    </ligand>
</feature>
<dbReference type="InterPro" id="IPR004099">
    <property type="entry name" value="Pyr_nucl-diS_OxRdtase_dimer"/>
</dbReference>
<dbReference type="PIRSF" id="PIRSF000350">
    <property type="entry name" value="Mercury_reductase_MerA"/>
    <property type="match status" value="1"/>
</dbReference>
<dbReference type="InterPro" id="IPR001100">
    <property type="entry name" value="Pyr_nuc-diS_OxRdtase"/>
</dbReference>
<dbReference type="InterPro" id="IPR023753">
    <property type="entry name" value="FAD/NAD-binding_dom"/>
</dbReference>
<gene>
    <name evidence="10" type="ORF">DFR56_11444</name>
</gene>
<keyword evidence="6" id="KW-0547">Nucleotide-binding</keyword>
<evidence type="ECO:0000256" key="5">
    <source>
        <dbReference type="PIRSR" id="PIRSR000350-2"/>
    </source>
</evidence>
<keyword evidence="2" id="KW-0285">Flavoprotein</keyword>
<protein>
    <submittedName>
        <fullName evidence="10">Pyruvate/2-oxoglutarate dehydrogenase complex dihydrolipoamide dehydrogenase (E3) component</fullName>
    </submittedName>
</protein>
<evidence type="ECO:0000313" key="10">
    <source>
        <dbReference type="EMBL" id="PXW83760.1"/>
    </source>
</evidence>
<dbReference type="SUPFAM" id="SSF51905">
    <property type="entry name" value="FAD/NAD(P)-binding domain"/>
    <property type="match status" value="1"/>
</dbReference>
<keyword evidence="3 6" id="KW-0274">FAD</keyword>
<sequence>MKKFDVIIIGSGTAGAKIATECAKRKKTVALIEKDHHIFGGSCINIACIPTKTLIHDSLHDSLYEEAVERKNKLVKKMSENKYKSLYGLDQLSIYDGEARFVANKEVEIVTNSTKEIVTAEHIIINTGAVNNTPPIEGIEHVKNVYTSTSLINSEELPDKLVIIGGGYIGLEYASMYASFGSDITVVMPEDTLIPNEEPEIAQEVEKVLKDKGITFLFGKQVEKVKEENGVISLQLSNEDEVKGDAVLIATGRKPNVEDLHLENTKIMLTDEKAIQVNDKLQTTVDNVWAVGDVKGGMQFTYISFDDARIIINQLFGDKTYSMKKRNNVPYTVFVDPPLSRVGHTKESAEKDGYEVVVNNMPVSSIPRSHIMNDQRGLFTGIVDKQTGQVLGASLFGHSSEELINIVKIAIDHKWLYTDLRDHIFNHPVMSESLNNLFDLEIEK</sequence>
<evidence type="ECO:0000256" key="1">
    <source>
        <dbReference type="ARBA" id="ARBA00007532"/>
    </source>
</evidence>
<evidence type="ECO:0000313" key="11">
    <source>
        <dbReference type="Proteomes" id="UP000247978"/>
    </source>
</evidence>
<feature type="disulfide bond" description="Redox-active" evidence="7">
    <location>
        <begin position="43"/>
        <end position="48"/>
    </location>
</feature>
<evidence type="ECO:0000256" key="3">
    <source>
        <dbReference type="ARBA" id="ARBA00022827"/>
    </source>
</evidence>
<evidence type="ECO:0000256" key="4">
    <source>
        <dbReference type="ARBA" id="ARBA00023002"/>
    </source>
</evidence>
<dbReference type="InterPro" id="IPR036188">
    <property type="entry name" value="FAD/NAD-bd_sf"/>
</dbReference>
<keyword evidence="4" id="KW-0560">Oxidoreductase</keyword>
<dbReference type="AlphaFoldDB" id="A0A2V3VQC5"/>
<dbReference type="RefSeq" id="WP_158525687.1">
    <property type="nucleotide sequence ID" value="NZ_JBHUHB010000001.1"/>
</dbReference>
<organism evidence="10 11">
    <name type="scientific">Pseudogracilibacillus auburnensis</name>
    <dbReference type="NCBI Taxonomy" id="1494959"/>
    <lineage>
        <taxon>Bacteria</taxon>
        <taxon>Bacillati</taxon>
        <taxon>Bacillota</taxon>
        <taxon>Bacilli</taxon>
        <taxon>Bacillales</taxon>
        <taxon>Bacillaceae</taxon>
        <taxon>Pseudogracilibacillus</taxon>
    </lineage>
</organism>
<comment type="similarity">
    <text evidence="1">Belongs to the class-I pyridine nucleotide-disulfide oxidoreductase family.</text>
</comment>
<accession>A0A2V3VQC5</accession>
<dbReference type="EMBL" id="QJJQ01000014">
    <property type="protein sequence ID" value="PXW83760.1"/>
    <property type="molecule type" value="Genomic_DNA"/>
</dbReference>
<dbReference type="Pfam" id="PF02852">
    <property type="entry name" value="Pyr_redox_dim"/>
    <property type="match status" value="1"/>
</dbReference>
<evidence type="ECO:0000259" key="9">
    <source>
        <dbReference type="Pfam" id="PF07992"/>
    </source>
</evidence>
<feature type="active site" description="Proton acceptor" evidence="5">
    <location>
        <position position="427"/>
    </location>
</feature>
<comment type="cofactor">
    <cofactor evidence="6">
        <name>FAD</name>
        <dbReference type="ChEBI" id="CHEBI:57692"/>
    </cofactor>
    <text evidence="6">Binds 1 FAD per subunit.</text>
</comment>
<dbReference type="PRINTS" id="PR00368">
    <property type="entry name" value="FADPNR"/>
</dbReference>
<feature type="binding site" evidence="6">
    <location>
        <position position="252"/>
    </location>
    <ligand>
        <name>NAD(+)</name>
        <dbReference type="ChEBI" id="CHEBI:57540"/>
    </ligand>
</feature>
<comment type="caution">
    <text evidence="10">The sequence shown here is derived from an EMBL/GenBank/DDBJ whole genome shotgun (WGS) entry which is preliminary data.</text>
</comment>
<dbReference type="PANTHER" id="PTHR43014">
    <property type="entry name" value="MERCURIC REDUCTASE"/>
    <property type="match status" value="1"/>
</dbReference>
<keyword evidence="11" id="KW-1185">Reference proteome</keyword>
<feature type="binding site" evidence="6">
    <location>
        <begin position="165"/>
        <end position="172"/>
    </location>
    <ligand>
        <name>NAD(+)</name>
        <dbReference type="ChEBI" id="CHEBI:57540"/>
    </ligand>
</feature>
<evidence type="ECO:0000259" key="8">
    <source>
        <dbReference type="Pfam" id="PF02852"/>
    </source>
</evidence>
<dbReference type="FunFam" id="3.30.390.30:FF:000001">
    <property type="entry name" value="Dihydrolipoyl dehydrogenase"/>
    <property type="match status" value="1"/>
</dbReference>
<evidence type="ECO:0000256" key="2">
    <source>
        <dbReference type="ARBA" id="ARBA00022630"/>
    </source>
</evidence>
<dbReference type="Gene3D" id="3.30.390.30">
    <property type="match status" value="1"/>
</dbReference>
<evidence type="ECO:0000256" key="6">
    <source>
        <dbReference type="PIRSR" id="PIRSR000350-3"/>
    </source>
</evidence>
<dbReference type="Gene3D" id="3.50.50.60">
    <property type="entry name" value="FAD/NAD(P)-binding domain"/>
    <property type="match status" value="2"/>
</dbReference>
<feature type="domain" description="FAD/NAD(P)-binding" evidence="9">
    <location>
        <begin position="4"/>
        <end position="305"/>
    </location>
</feature>
<dbReference type="SUPFAM" id="SSF55424">
    <property type="entry name" value="FAD/NAD-linked reductases, dimerisation (C-terminal) domain"/>
    <property type="match status" value="1"/>
</dbReference>
<feature type="binding site" evidence="6">
    <location>
        <position position="293"/>
    </location>
    <ligand>
        <name>FAD</name>
        <dbReference type="ChEBI" id="CHEBI:57692"/>
    </ligand>
</feature>
<evidence type="ECO:0000256" key="7">
    <source>
        <dbReference type="PIRSR" id="PIRSR000350-4"/>
    </source>
</evidence>
<keyword evidence="6" id="KW-0520">NAD</keyword>
<dbReference type="Proteomes" id="UP000247978">
    <property type="component" value="Unassembled WGS sequence"/>
</dbReference>
<reference evidence="10 11" key="1">
    <citation type="submission" date="2018-05" db="EMBL/GenBank/DDBJ databases">
        <title>Genomic Encyclopedia of Type Strains, Phase IV (KMG-IV): sequencing the most valuable type-strain genomes for metagenomic binning, comparative biology and taxonomic classification.</title>
        <authorList>
            <person name="Goeker M."/>
        </authorList>
    </citation>
    <scope>NUCLEOTIDE SEQUENCE [LARGE SCALE GENOMIC DNA]</scope>
    <source>
        <strain evidence="10 11">DSM 28556</strain>
    </source>
</reference>
<dbReference type="PANTHER" id="PTHR43014:SF4">
    <property type="entry name" value="PYRIDINE NUCLEOTIDE-DISULFIDE OXIDOREDUCTASE RCLA-RELATED"/>
    <property type="match status" value="1"/>
</dbReference>
<dbReference type="OrthoDB" id="9800167at2"/>
<feature type="domain" description="Pyridine nucleotide-disulphide oxidoreductase dimerisation" evidence="8">
    <location>
        <begin position="329"/>
        <end position="436"/>
    </location>
</feature>
<keyword evidence="10" id="KW-0670">Pyruvate</keyword>
<dbReference type="InterPro" id="IPR016156">
    <property type="entry name" value="FAD/NAD-linked_Rdtase_dimer_sf"/>
</dbReference>
<dbReference type="GO" id="GO:0003955">
    <property type="term" value="F:NAD(P)H dehydrogenase (quinone) activity"/>
    <property type="evidence" value="ECO:0007669"/>
    <property type="project" value="TreeGrafter"/>
</dbReference>
<dbReference type="Pfam" id="PF07992">
    <property type="entry name" value="Pyr_redox_2"/>
    <property type="match status" value="1"/>
</dbReference>